<keyword evidence="1" id="KW-0812">Transmembrane</keyword>
<evidence type="ECO:0000313" key="3">
    <source>
        <dbReference type="Proteomes" id="UP000572528"/>
    </source>
</evidence>
<dbReference type="InterPro" id="IPR021517">
    <property type="entry name" value="DUF3180"/>
</dbReference>
<keyword evidence="1" id="KW-0472">Membrane</keyword>
<sequence length="161" mass="16653">MRRTRWTSALAWFAVVSVTTWVVGETVMRHRGWVPGLTPWGAVAALVISGVVLTSGLAVRRLRARQRTWMTPTGAATTAAAAQASALVGAAVGGVYAGQLALAVLSPPSSAMTHLAWSAAGSLAACALWCLIGFLVEHWCAISDDDDEAPGEGAEDGAPAR</sequence>
<dbReference type="RefSeq" id="WP_179900794.1">
    <property type="nucleotide sequence ID" value="NZ_JACBXV010000109.1"/>
</dbReference>
<dbReference type="EMBL" id="JACBXV010000109">
    <property type="protein sequence ID" value="NYS69521.1"/>
    <property type="molecule type" value="Genomic_DNA"/>
</dbReference>
<reference evidence="2 3" key="1">
    <citation type="submission" date="2020-07" db="EMBL/GenBank/DDBJ databases">
        <title>MOT database genomes.</title>
        <authorList>
            <person name="Joseph S."/>
            <person name="Aduse-Opoku J."/>
            <person name="Hashim A."/>
            <person name="Wade W."/>
            <person name="Curtis M."/>
        </authorList>
    </citation>
    <scope>NUCLEOTIDE SEQUENCE [LARGE SCALE GENOMIC DNA]</scope>
    <source>
        <strain evidence="2 3">WMus004</strain>
    </source>
</reference>
<accession>A0A853EN13</accession>
<feature type="transmembrane region" description="Helical" evidence="1">
    <location>
        <begin position="80"/>
        <end position="103"/>
    </location>
</feature>
<evidence type="ECO:0000256" key="1">
    <source>
        <dbReference type="SAM" id="Phobius"/>
    </source>
</evidence>
<name>A0A853EN13_9ACTO</name>
<dbReference type="Proteomes" id="UP000572528">
    <property type="component" value="Unassembled WGS sequence"/>
</dbReference>
<feature type="transmembrane region" description="Helical" evidence="1">
    <location>
        <begin position="40"/>
        <end position="59"/>
    </location>
</feature>
<comment type="caution">
    <text evidence="2">The sequence shown here is derived from an EMBL/GenBank/DDBJ whole genome shotgun (WGS) entry which is preliminary data.</text>
</comment>
<feature type="transmembrane region" description="Helical" evidence="1">
    <location>
        <begin position="115"/>
        <end position="136"/>
    </location>
</feature>
<proteinExistence type="predicted"/>
<protein>
    <submittedName>
        <fullName evidence="2">DUF3180 family protein</fullName>
    </submittedName>
</protein>
<gene>
    <name evidence="2" type="ORF">HZZ05_08335</name>
</gene>
<evidence type="ECO:0000313" key="2">
    <source>
        <dbReference type="EMBL" id="NYS69521.1"/>
    </source>
</evidence>
<organism evidence="2 3">
    <name type="scientific">Actinomyces bowdenii</name>
    <dbReference type="NCBI Taxonomy" id="131109"/>
    <lineage>
        <taxon>Bacteria</taxon>
        <taxon>Bacillati</taxon>
        <taxon>Actinomycetota</taxon>
        <taxon>Actinomycetes</taxon>
        <taxon>Actinomycetales</taxon>
        <taxon>Actinomycetaceae</taxon>
        <taxon>Actinomyces</taxon>
    </lineage>
</organism>
<dbReference type="AlphaFoldDB" id="A0A853EN13"/>
<keyword evidence="1" id="KW-1133">Transmembrane helix</keyword>
<dbReference type="Pfam" id="PF11377">
    <property type="entry name" value="DUF3180"/>
    <property type="match status" value="1"/>
</dbReference>